<organism evidence="2 3">
    <name type="scientific">Paramuricea clavata</name>
    <name type="common">Red gorgonian</name>
    <name type="synonym">Violescent sea-whip</name>
    <dbReference type="NCBI Taxonomy" id="317549"/>
    <lineage>
        <taxon>Eukaryota</taxon>
        <taxon>Metazoa</taxon>
        <taxon>Cnidaria</taxon>
        <taxon>Anthozoa</taxon>
        <taxon>Octocorallia</taxon>
        <taxon>Malacalcyonacea</taxon>
        <taxon>Plexauridae</taxon>
        <taxon>Paramuricea</taxon>
    </lineage>
</organism>
<feature type="compositionally biased region" description="Low complexity" evidence="1">
    <location>
        <begin position="295"/>
        <end position="308"/>
    </location>
</feature>
<dbReference type="InterPro" id="IPR043502">
    <property type="entry name" value="DNA/RNA_pol_sf"/>
</dbReference>
<feature type="region of interest" description="Disordered" evidence="1">
    <location>
        <begin position="143"/>
        <end position="189"/>
    </location>
</feature>
<feature type="compositionally biased region" description="Pro residues" evidence="1">
    <location>
        <begin position="264"/>
        <end position="285"/>
    </location>
</feature>
<dbReference type="Proteomes" id="UP001152795">
    <property type="component" value="Unassembled WGS sequence"/>
</dbReference>
<sequence>MAYNMNPLVMKCPVPFPSTGIKCPACNRIQRDSSSFKTHARRVHKTLDVQTPSTCSACHREFPTFRAGSIHYARIHGEKSRKSPPKTASQDSVGILPSTPEMHDILRRVINRSPPTTCLPVPRSPKQPQSPSTQDLIAEFLNNSPTRPFTPMSPAQPTSNCSTDCPRPPTQEIAPPIPLHSRTTICPHPEPQVNQLIEYLRHGGNNHEPSPTPSDRSSPSSSPQSSAPPRVLHRPSEAVRNINADLERLKATLEDDPDDDAPSQSPPRPPPPEPTVPDTQDPPPQDHQQDPPTVPANAPNPRQPQQSPQRPPDMNNSQDALLPETQDENLTEFHRHWSTVFSSNLSWDEFAEQCEVFAAATKTLAISLNQPRNPPPTEGHTNQPRRPPNGRPVQQYNPNEAKRIQGLYRNSKKRAARRILANNSTTFTGSRQSAQDYFTEVFSTRQCDTNTLLNHLQQSVPPSEDDNSHLSTEMSEEEVMAKLRTASNTAPGPDRVEYRHLKRVDPNAKLLPLIFNRCLRERDVPKAWKDALTILIYKKGSSDDASNFRPIALMSCIYKLFMGVIGKRISSWAIRNNILSDEQKSARPAEGCYEHTYLLKSVIRDARLNKRTVYVAWLDLRNAFGSIPHTAIQTTLQHLGVPEELISLITNAYTGATTSVRVGQETTDPIPIRAGVKQGCPLSAVLFNLCLELVIRSVKQKAADLPKNQSLSHFETLLSCLAYADDLVLVARSKDALQALLDSASSAASVIGLEFRQDKCATLSFVNRKGEPARVDRNVFRIQDQVIPSLAAEESYRYLGVPIGMIHNINDLDAIIPQITEDLAAIRTSLLAPWQKIDAIRVFVQPALTFALRAGDPKKESLSAYRTALISTLRDICSLPKRSCQPYFFAQKSAGGLALQDPTAEVDVQCIVQAVRILSANDPSVTAAARAELRAVVRRSTRSNPSANLISKYLSGDSDGPCSSLYYTYSSLWSRCRVACRKLQVKFVFSDDSPPTIFADDSTTEAKAVSSFLHRAVQQRYGKKLMDLPDQGKVARCLVSDDYGNGSTWHNSGLNIRFKDWRFIHKARLNCLPTNAVKARWSNTAPTCRHCPEAETLPHILNHCRPDLVHIRHRHNKLVTRITNAVRFGNVTTDRAVADSGFPLRPDIVIEEDKKVLIIDVTCPFDNGPDALEEAAQEKVNKYLPLKEHFTDLNKQCEIYPFVIGSLGSWYPQNELLLRQLGMTKRYKSLFRKLCCTDAIQGSCDVFRLHMGWDQAV</sequence>
<dbReference type="Pfam" id="PF00078">
    <property type="entry name" value="RVT_1"/>
    <property type="match status" value="1"/>
</dbReference>
<dbReference type="OrthoDB" id="6629078at2759"/>
<keyword evidence="3" id="KW-1185">Reference proteome</keyword>
<evidence type="ECO:0000256" key="1">
    <source>
        <dbReference type="SAM" id="MobiDB-lite"/>
    </source>
</evidence>
<dbReference type="AlphaFoldDB" id="A0A7D9JF01"/>
<feature type="region of interest" description="Disordered" evidence="1">
    <location>
        <begin position="254"/>
        <end position="320"/>
    </location>
</feature>
<protein>
    <submittedName>
        <fullName evidence="2">Uncharacterized protein</fullName>
    </submittedName>
</protein>
<name>A0A7D9JF01_PARCT</name>
<gene>
    <name evidence="2" type="ORF">PACLA_8A061668</name>
</gene>
<comment type="caution">
    <text evidence="2">The sequence shown here is derived from an EMBL/GenBank/DDBJ whole genome shotgun (WGS) entry which is preliminary data.</text>
</comment>
<proteinExistence type="predicted"/>
<evidence type="ECO:0000313" key="3">
    <source>
        <dbReference type="Proteomes" id="UP001152795"/>
    </source>
</evidence>
<dbReference type="CDD" id="cd01650">
    <property type="entry name" value="RT_nLTR_like"/>
    <property type="match status" value="1"/>
</dbReference>
<accession>A0A7D9JF01</accession>
<reference evidence="2" key="1">
    <citation type="submission" date="2020-04" db="EMBL/GenBank/DDBJ databases">
        <authorList>
            <person name="Alioto T."/>
            <person name="Alioto T."/>
            <person name="Gomez Garrido J."/>
        </authorList>
    </citation>
    <scope>NUCLEOTIDE SEQUENCE</scope>
    <source>
        <strain evidence="2">A484AB</strain>
    </source>
</reference>
<dbReference type="SUPFAM" id="SSF56672">
    <property type="entry name" value="DNA/RNA polymerases"/>
    <property type="match status" value="1"/>
</dbReference>
<dbReference type="PROSITE" id="PS50878">
    <property type="entry name" value="RT_POL"/>
    <property type="match status" value="1"/>
</dbReference>
<feature type="region of interest" description="Disordered" evidence="1">
    <location>
        <begin position="76"/>
        <end position="99"/>
    </location>
</feature>
<feature type="compositionally biased region" description="Low complexity" evidence="1">
    <location>
        <begin position="213"/>
        <end position="229"/>
    </location>
</feature>
<dbReference type="InterPro" id="IPR000477">
    <property type="entry name" value="RT_dom"/>
</dbReference>
<feature type="region of interest" description="Disordered" evidence="1">
    <location>
        <begin position="113"/>
        <end position="132"/>
    </location>
</feature>
<feature type="compositionally biased region" description="Polar residues" evidence="1">
    <location>
        <begin position="143"/>
        <end position="163"/>
    </location>
</feature>
<dbReference type="Gene3D" id="3.30.160.60">
    <property type="entry name" value="Classic Zinc Finger"/>
    <property type="match status" value="1"/>
</dbReference>
<feature type="region of interest" description="Disordered" evidence="1">
    <location>
        <begin position="202"/>
        <end position="237"/>
    </location>
</feature>
<evidence type="ECO:0000313" key="2">
    <source>
        <dbReference type="EMBL" id="CAB4028426.1"/>
    </source>
</evidence>
<feature type="region of interest" description="Disordered" evidence="1">
    <location>
        <begin position="368"/>
        <end position="399"/>
    </location>
</feature>
<dbReference type="PANTHER" id="PTHR19446">
    <property type="entry name" value="REVERSE TRANSCRIPTASES"/>
    <property type="match status" value="1"/>
</dbReference>
<dbReference type="EMBL" id="CACRXK020015482">
    <property type="protein sequence ID" value="CAB4028426.1"/>
    <property type="molecule type" value="Genomic_DNA"/>
</dbReference>